<organism evidence="2 3">
    <name type="scientific">Ravibacter arvi</name>
    <dbReference type="NCBI Taxonomy" id="2051041"/>
    <lineage>
        <taxon>Bacteria</taxon>
        <taxon>Pseudomonadati</taxon>
        <taxon>Bacteroidota</taxon>
        <taxon>Cytophagia</taxon>
        <taxon>Cytophagales</taxon>
        <taxon>Spirosomataceae</taxon>
        <taxon>Ravibacter</taxon>
    </lineage>
</organism>
<feature type="chain" id="PRO_5045432858" description="DUF3324 domain-containing protein" evidence="1">
    <location>
        <begin position="21"/>
        <end position="258"/>
    </location>
</feature>
<protein>
    <recommendedName>
        <fullName evidence="4">DUF3324 domain-containing protein</fullName>
    </recommendedName>
</protein>
<evidence type="ECO:0000313" key="2">
    <source>
        <dbReference type="EMBL" id="GAA4433796.1"/>
    </source>
</evidence>
<dbReference type="RefSeq" id="WP_345026747.1">
    <property type="nucleotide sequence ID" value="NZ_BAABEY010000009.1"/>
</dbReference>
<accession>A0ABP8LRM6</accession>
<dbReference type="EMBL" id="BAABEY010000009">
    <property type="protein sequence ID" value="GAA4433796.1"/>
    <property type="molecule type" value="Genomic_DNA"/>
</dbReference>
<name>A0ABP8LRM6_9BACT</name>
<gene>
    <name evidence="2" type="ORF">GCM10023091_07800</name>
</gene>
<evidence type="ECO:0000313" key="3">
    <source>
        <dbReference type="Proteomes" id="UP001501508"/>
    </source>
</evidence>
<comment type="caution">
    <text evidence="2">The sequence shown here is derived from an EMBL/GenBank/DDBJ whole genome shotgun (WGS) entry which is preliminary data.</text>
</comment>
<evidence type="ECO:0000256" key="1">
    <source>
        <dbReference type="SAM" id="SignalP"/>
    </source>
</evidence>
<keyword evidence="1" id="KW-0732">Signal</keyword>
<feature type="signal peptide" evidence="1">
    <location>
        <begin position="1"/>
        <end position="20"/>
    </location>
</feature>
<reference evidence="3" key="1">
    <citation type="journal article" date="2019" name="Int. J. Syst. Evol. Microbiol.">
        <title>The Global Catalogue of Microorganisms (GCM) 10K type strain sequencing project: providing services to taxonomists for standard genome sequencing and annotation.</title>
        <authorList>
            <consortium name="The Broad Institute Genomics Platform"/>
            <consortium name="The Broad Institute Genome Sequencing Center for Infectious Disease"/>
            <person name="Wu L."/>
            <person name="Ma J."/>
        </authorList>
    </citation>
    <scope>NUCLEOTIDE SEQUENCE [LARGE SCALE GENOMIC DNA]</scope>
    <source>
        <strain evidence="3">JCM 31920</strain>
    </source>
</reference>
<dbReference type="Proteomes" id="UP001501508">
    <property type="component" value="Unassembled WGS sequence"/>
</dbReference>
<evidence type="ECO:0008006" key="4">
    <source>
        <dbReference type="Google" id="ProtNLM"/>
    </source>
</evidence>
<proteinExistence type="predicted"/>
<sequence>MRSLLLVWAWLICSGFSAQAAIVVLNGLTHIHNAASGTELQGKIRLKNDGKGPARILIYRQDLVAECGKSLDYVNDSGGAYSLSRWLNTNVDEKTLSAGEEYEVIYTVKIPRDEVANGSYWQVLMVEGAEPVKEETIQGVSVNSKVRYAIQLVVNVGGFESPAIAFENVDVKKGDKPSLAVTLKNSGKYTAVVRVILELYDEQGGKVKKLESTGRRVYPSFCNSFVIDLDGIPAGKFAGVLIADNGTDLFGSNLSLEL</sequence>
<keyword evidence="3" id="KW-1185">Reference proteome</keyword>